<dbReference type="EMBL" id="JACBZX010000001">
    <property type="protein sequence ID" value="NYG35584.1"/>
    <property type="molecule type" value="Genomic_DNA"/>
</dbReference>
<keyword evidence="4" id="KW-1185">Reference proteome</keyword>
<dbReference type="SUPFAM" id="SSF103473">
    <property type="entry name" value="MFS general substrate transporter"/>
    <property type="match status" value="1"/>
</dbReference>
<dbReference type="InterPro" id="IPR036259">
    <property type="entry name" value="MFS_trans_sf"/>
</dbReference>
<feature type="transmembrane region" description="Helical" evidence="2">
    <location>
        <begin position="292"/>
        <end position="325"/>
    </location>
</feature>
<reference evidence="3 4" key="1">
    <citation type="submission" date="2020-07" db="EMBL/GenBank/DDBJ databases">
        <title>Sequencing the genomes of 1000 actinobacteria strains.</title>
        <authorList>
            <person name="Klenk H.-P."/>
        </authorList>
    </citation>
    <scope>NUCLEOTIDE SEQUENCE [LARGE SCALE GENOMIC DNA]</scope>
    <source>
        <strain evidence="3 4">DSM 24723</strain>
    </source>
</reference>
<feature type="transmembrane region" description="Helical" evidence="2">
    <location>
        <begin position="18"/>
        <end position="39"/>
    </location>
</feature>
<feature type="transmembrane region" description="Helical" evidence="2">
    <location>
        <begin position="51"/>
        <end position="69"/>
    </location>
</feature>
<dbReference type="Gene3D" id="1.20.1250.20">
    <property type="entry name" value="MFS general substrate transporter like domains"/>
    <property type="match status" value="1"/>
</dbReference>
<keyword evidence="2" id="KW-1133">Transmembrane helix</keyword>
<feature type="transmembrane region" description="Helical" evidence="2">
    <location>
        <begin position="260"/>
        <end position="280"/>
    </location>
</feature>
<keyword evidence="2" id="KW-0472">Membrane</keyword>
<name>A0A852X5W9_9MICO</name>
<dbReference type="PANTHER" id="PTHR23546">
    <property type="entry name" value="TRANSPORT PROTEIN"/>
    <property type="match status" value="1"/>
</dbReference>
<evidence type="ECO:0000256" key="2">
    <source>
        <dbReference type="SAM" id="Phobius"/>
    </source>
</evidence>
<feature type="transmembrane region" description="Helical" evidence="2">
    <location>
        <begin position="223"/>
        <end position="248"/>
    </location>
</feature>
<comment type="caution">
    <text evidence="3">The sequence shown here is derived from an EMBL/GenBank/DDBJ whole genome shotgun (WGS) entry which is preliminary data.</text>
</comment>
<gene>
    <name evidence="3" type="ORF">BJY28_000053</name>
</gene>
<accession>A0A852X5W9</accession>
<feature type="transmembrane region" description="Helical" evidence="2">
    <location>
        <begin position="81"/>
        <end position="103"/>
    </location>
</feature>
<dbReference type="Proteomes" id="UP000592181">
    <property type="component" value="Unassembled WGS sequence"/>
</dbReference>
<feature type="region of interest" description="Disordered" evidence="1">
    <location>
        <begin position="353"/>
        <end position="386"/>
    </location>
</feature>
<dbReference type="Pfam" id="PF07690">
    <property type="entry name" value="MFS_1"/>
    <property type="match status" value="1"/>
</dbReference>
<dbReference type="RefSeq" id="WP_179461236.1">
    <property type="nucleotide sequence ID" value="NZ_JACBZX010000001.1"/>
</dbReference>
<proteinExistence type="predicted"/>
<protein>
    <submittedName>
        <fullName evidence="3">MFS family permease</fullName>
    </submittedName>
</protein>
<evidence type="ECO:0000313" key="3">
    <source>
        <dbReference type="EMBL" id="NYG35584.1"/>
    </source>
</evidence>
<evidence type="ECO:0000256" key="1">
    <source>
        <dbReference type="SAM" id="MobiDB-lite"/>
    </source>
</evidence>
<feature type="transmembrane region" description="Helical" evidence="2">
    <location>
        <begin position="156"/>
        <end position="177"/>
    </location>
</feature>
<dbReference type="GO" id="GO:0022857">
    <property type="term" value="F:transmembrane transporter activity"/>
    <property type="evidence" value="ECO:0007669"/>
    <property type="project" value="InterPro"/>
</dbReference>
<dbReference type="PANTHER" id="PTHR23546:SF1">
    <property type="entry name" value="MEMBRANE PROTEIN"/>
    <property type="match status" value="1"/>
</dbReference>
<sequence length="386" mass="38787">MSDETDDQTHGPRQRTGVLLLAVLITFSAQQVLMPALAPFARETGPSETELGSVIGIAAGILVLAAPLWARTCALQGPRAILVTGLLLTLVGSGGFALVATAALDGQLSGGTTFALVLLTRGLIFGAGLAAVPVAALAFVAAATSGTERTSGIAKAGGAQGAAVVVGPTVGTVAAFAGLLGPLWVAPLFVLLALVLVVLRLPRTRPTSPPGSRVRLRPWDPRLRSFLLLGLALYTSLGLVLLTLGFAIQDQGGLDPAEAARATGAATVACGVVLGLVQGVLVPRLDLSPRALILLGAPIAAVGLVCLAVAGGALVLGASMVVVALGMGLASPGYMAGPSLAVADEVSSQRWPACSPRPTAWPSSSAPPPGARSTRWPTRCPSSSRR</sequence>
<keyword evidence="2" id="KW-0812">Transmembrane</keyword>
<evidence type="ECO:0000313" key="4">
    <source>
        <dbReference type="Proteomes" id="UP000592181"/>
    </source>
</evidence>
<dbReference type="InterPro" id="IPR011701">
    <property type="entry name" value="MFS"/>
</dbReference>
<organism evidence="3 4">
    <name type="scientific">Janibacter alkaliphilus</name>
    <dbReference type="NCBI Taxonomy" id="1069963"/>
    <lineage>
        <taxon>Bacteria</taxon>
        <taxon>Bacillati</taxon>
        <taxon>Actinomycetota</taxon>
        <taxon>Actinomycetes</taxon>
        <taxon>Micrococcales</taxon>
        <taxon>Intrasporangiaceae</taxon>
        <taxon>Janibacter</taxon>
    </lineage>
</organism>
<feature type="transmembrane region" description="Helical" evidence="2">
    <location>
        <begin position="123"/>
        <end position="144"/>
    </location>
</feature>
<dbReference type="AlphaFoldDB" id="A0A852X5W9"/>
<feature type="transmembrane region" description="Helical" evidence="2">
    <location>
        <begin position="183"/>
        <end position="202"/>
    </location>
</feature>